<dbReference type="SUPFAM" id="SSF54631">
    <property type="entry name" value="CBS-domain pair"/>
    <property type="match status" value="1"/>
</dbReference>
<dbReference type="SMART" id="SM00116">
    <property type="entry name" value="CBS"/>
    <property type="match status" value="2"/>
</dbReference>
<protein>
    <submittedName>
        <fullName evidence="4">CBS domain-containing protein</fullName>
    </submittedName>
</protein>
<dbReference type="RefSeq" id="WP_284331232.1">
    <property type="nucleotide sequence ID" value="NZ_BSOA01000012.1"/>
</dbReference>
<dbReference type="InterPro" id="IPR000644">
    <property type="entry name" value="CBS_dom"/>
</dbReference>
<name>A0ABQ5XAY8_9GAMM</name>
<evidence type="ECO:0000313" key="4">
    <source>
        <dbReference type="EMBL" id="GLQ87786.1"/>
    </source>
</evidence>
<keyword evidence="5" id="KW-1185">Reference proteome</keyword>
<evidence type="ECO:0000256" key="2">
    <source>
        <dbReference type="PROSITE-ProRule" id="PRU00703"/>
    </source>
</evidence>
<dbReference type="InterPro" id="IPR046342">
    <property type="entry name" value="CBS_dom_sf"/>
</dbReference>
<evidence type="ECO:0000256" key="1">
    <source>
        <dbReference type="ARBA" id="ARBA00022737"/>
    </source>
</evidence>
<evidence type="ECO:0000313" key="5">
    <source>
        <dbReference type="Proteomes" id="UP001156627"/>
    </source>
</evidence>
<evidence type="ECO:0000259" key="3">
    <source>
        <dbReference type="PROSITE" id="PS51371"/>
    </source>
</evidence>
<feature type="domain" description="CBS" evidence="3">
    <location>
        <begin position="8"/>
        <end position="64"/>
    </location>
</feature>
<dbReference type="Gene3D" id="3.10.580.10">
    <property type="entry name" value="CBS-domain"/>
    <property type="match status" value="1"/>
</dbReference>
<comment type="caution">
    <text evidence="4">The sequence shown here is derived from an EMBL/GenBank/DDBJ whole genome shotgun (WGS) entry which is preliminary data.</text>
</comment>
<reference evidence="5" key="1">
    <citation type="journal article" date="2019" name="Int. J. Syst. Evol. Microbiol.">
        <title>The Global Catalogue of Microorganisms (GCM) 10K type strain sequencing project: providing services to taxonomists for standard genome sequencing and annotation.</title>
        <authorList>
            <consortium name="The Broad Institute Genomics Platform"/>
            <consortium name="The Broad Institute Genome Sequencing Center for Infectious Disease"/>
            <person name="Wu L."/>
            <person name="Ma J."/>
        </authorList>
    </citation>
    <scope>NUCLEOTIDE SEQUENCE [LARGE SCALE GENOMIC DNA]</scope>
    <source>
        <strain evidence="5">NBRC 111981</strain>
    </source>
</reference>
<keyword evidence="1" id="KW-0677">Repeat</keyword>
<keyword evidence="2" id="KW-0129">CBS domain</keyword>
<dbReference type="InterPro" id="IPR051462">
    <property type="entry name" value="CBS_domain-containing"/>
</dbReference>
<dbReference type="CDD" id="cd04622">
    <property type="entry name" value="CBS_pair_HRP1_like"/>
    <property type="match status" value="1"/>
</dbReference>
<dbReference type="Pfam" id="PF00571">
    <property type="entry name" value="CBS"/>
    <property type="match status" value="2"/>
</dbReference>
<dbReference type="PROSITE" id="PS51371">
    <property type="entry name" value="CBS"/>
    <property type="match status" value="2"/>
</dbReference>
<feature type="domain" description="CBS" evidence="3">
    <location>
        <begin position="72"/>
        <end position="129"/>
    </location>
</feature>
<proteinExistence type="predicted"/>
<sequence>MTTIKDVMTRDVKIVSPDQSLRDAAMAMAAHDIGALPVGDHDRLVGLITDRDIAIKGVAKGKSVDTAVREVMCEGIKYCFEDEDVVHVADNMADLGIRRLPVVDRQKRLVGIVSLSNICHGHDNARNSLLEGVARPH</sequence>
<dbReference type="PANTHER" id="PTHR48108">
    <property type="entry name" value="CBS DOMAIN-CONTAINING PROTEIN CBSX2, CHLOROPLASTIC"/>
    <property type="match status" value="1"/>
</dbReference>
<accession>A0ABQ5XAY8</accession>
<dbReference type="PANTHER" id="PTHR48108:SF34">
    <property type="entry name" value="CBS DOMAIN-CONTAINING PROTEIN YHCV"/>
    <property type="match status" value="1"/>
</dbReference>
<dbReference type="Proteomes" id="UP001156627">
    <property type="component" value="Unassembled WGS sequence"/>
</dbReference>
<gene>
    <name evidence="4" type="ORF">GCM10007898_13540</name>
</gene>
<organism evidence="4 5">
    <name type="scientific">Dyella flagellata</name>
    <dbReference type="NCBI Taxonomy" id="1867833"/>
    <lineage>
        <taxon>Bacteria</taxon>
        <taxon>Pseudomonadati</taxon>
        <taxon>Pseudomonadota</taxon>
        <taxon>Gammaproteobacteria</taxon>
        <taxon>Lysobacterales</taxon>
        <taxon>Rhodanobacteraceae</taxon>
        <taxon>Dyella</taxon>
    </lineage>
</organism>
<dbReference type="EMBL" id="BSOA01000012">
    <property type="protein sequence ID" value="GLQ87786.1"/>
    <property type="molecule type" value="Genomic_DNA"/>
</dbReference>